<dbReference type="RefSeq" id="WP_250828167.1">
    <property type="nucleotide sequence ID" value="NZ_JAMOIL010000023.1"/>
</dbReference>
<protein>
    <submittedName>
        <fullName evidence="2">Uncharacterized protein</fullName>
    </submittedName>
</protein>
<feature type="transmembrane region" description="Helical" evidence="1">
    <location>
        <begin position="117"/>
        <end position="139"/>
    </location>
</feature>
<evidence type="ECO:0000256" key="1">
    <source>
        <dbReference type="SAM" id="Phobius"/>
    </source>
</evidence>
<dbReference type="Proteomes" id="UP001139485">
    <property type="component" value="Unassembled WGS sequence"/>
</dbReference>
<proteinExistence type="predicted"/>
<sequence length="356" mass="37747">MVNYVLFFGLPRTLALQYVRTRLISLRGMLSVGALSLLGLASIVCLAPLLASRGTDVYYAVCVTAVSLPVLGFALIAQEIILAEAKTVEVNVVRAIPLTVPSLGIIVVGLLGQLDFWWAFGLTMGSALLANLISICFALKQLSAVATGTPVDWSFSGRYWLTVGIDNVSRRLDMLAGAIVLSPTALGIYAIASTCASASGALTQAINQVSYGRLMKESVTTTKRADRLRIIMAVLAGLMVSATVDLLGPIIFGPGFEGLGLATAILCIAQVFRDQWSWQVLRDSVSKEARGLAMSSILGLAALMVGILLVSFSEGSPDAWSLAAAAAFGALARLIPTFSQSSMARTLWRTDRGDRR</sequence>
<dbReference type="EMBL" id="JAMOIL010000023">
    <property type="protein sequence ID" value="MCM0621837.1"/>
    <property type="molecule type" value="Genomic_DNA"/>
</dbReference>
<feature type="transmembrane region" description="Helical" evidence="1">
    <location>
        <begin position="319"/>
        <end position="339"/>
    </location>
</feature>
<organism evidence="2 3">
    <name type="scientific">Nocardioides bruguierae</name>
    <dbReference type="NCBI Taxonomy" id="2945102"/>
    <lineage>
        <taxon>Bacteria</taxon>
        <taxon>Bacillati</taxon>
        <taxon>Actinomycetota</taxon>
        <taxon>Actinomycetes</taxon>
        <taxon>Propionibacteriales</taxon>
        <taxon>Nocardioidaceae</taxon>
        <taxon>Nocardioides</taxon>
    </lineage>
</organism>
<feature type="transmembrane region" description="Helical" evidence="1">
    <location>
        <begin position="30"/>
        <end position="51"/>
    </location>
</feature>
<feature type="transmembrane region" description="Helical" evidence="1">
    <location>
        <begin position="292"/>
        <end position="313"/>
    </location>
</feature>
<evidence type="ECO:0000313" key="3">
    <source>
        <dbReference type="Proteomes" id="UP001139485"/>
    </source>
</evidence>
<dbReference type="AlphaFoldDB" id="A0A9X2D9M6"/>
<evidence type="ECO:0000313" key="2">
    <source>
        <dbReference type="EMBL" id="MCM0621837.1"/>
    </source>
</evidence>
<comment type="caution">
    <text evidence="2">The sequence shown here is derived from an EMBL/GenBank/DDBJ whole genome shotgun (WGS) entry which is preliminary data.</text>
</comment>
<gene>
    <name evidence="2" type="ORF">M8330_16220</name>
</gene>
<feature type="transmembrane region" description="Helical" evidence="1">
    <location>
        <begin position="57"/>
        <end position="80"/>
    </location>
</feature>
<name>A0A9X2D9M6_9ACTN</name>
<feature type="transmembrane region" description="Helical" evidence="1">
    <location>
        <begin position="228"/>
        <end position="244"/>
    </location>
</feature>
<keyword evidence="1" id="KW-1133">Transmembrane helix</keyword>
<accession>A0A9X2D9M6</accession>
<feature type="transmembrane region" description="Helical" evidence="1">
    <location>
        <begin position="92"/>
        <end position="111"/>
    </location>
</feature>
<keyword evidence="1" id="KW-0472">Membrane</keyword>
<keyword evidence="1" id="KW-0812">Transmembrane</keyword>
<reference evidence="2" key="1">
    <citation type="submission" date="2022-05" db="EMBL/GenBank/DDBJ databases">
        <authorList>
            <person name="Tuo L."/>
        </authorList>
    </citation>
    <scope>NUCLEOTIDE SEQUENCE</scope>
    <source>
        <strain evidence="2">BSK12Z-4</strain>
    </source>
</reference>
<keyword evidence="3" id="KW-1185">Reference proteome</keyword>